<dbReference type="EMBL" id="FWPT01000010">
    <property type="protein sequence ID" value="SMA49990.1"/>
    <property type="molecule type" value="Genomic_DNA"/>
</dbReference>
<evidence type="ECO:0000256" key="1">
    <source>
        <dbReference type="SAM" id="MobiDB-lite"/>
    </source>
</evidence>
<gene>
    <name evidence="2" type="ORF">EHSB41UT_03781</name>
</gene>
<feature type="compositionally biased region" description="Polar residues" evidence="1">
    <location>
        <begin position="8"/>
        <end position="17"/>
    </location>
</feature>
<dbReference type="AlphaFoldDB" id="A0A1X7APG6"/>
<dbReference type="OrthoDB" id="6198552at2"/>
<proteinExistence type="predicted"/>
<name>A0A1X7APG6_9GAMM</name>
<keyword evidence="3" id="KW-1185">Reference proteome</keyword>
<dbReference type="RefSeq" id="WP_133060578.1">
    <property type="nucleotide sequence ID" value="NZ_CBCSCN010000005.1"/>
</dbReference>
<evidence type="ECO:0000313" key="3">
    <source>
        <dbReference type="Proteomes" id="UP000196573"/>
    </source>
</evidence>
<reference evidence="2 3" key="1">
    <citation type="submission" date="2017-03" db="EMBL/GenBank/DDBJ databases">
        <authorList>
            <person name="Afonso C.L."/>
            <person name="Miller P.J."/>
            <person name="Scott M.A."/>
            <person name="Spackman E."/>
            <person name="Goraichik I."/>
            <person name="Dimitrov K.M."/>
            <person name="Suarez D.L."/>
            <person name="Swayne D.E."/>
        </authorList>
    </citation>
    <scope>NUCLEOTIDE SEQUENCE [LARGE SCALE GENOMIC DNA]</scope>
    <source>
        <strain evidence="2">SB41UT1</strain>
    </source>
</reference>
<evidence type="ECO:0000313" key="2">
    <source>
        <dbReference type="EMBL" id="SMA49990.1"/>
    </source>
</evidence>
<accession>A0A1X7APG6</accession>
<feature type="region of interest" description="Disordered" evidence="1">
    <location>
        <begin position="1"/>
        <end position="21"/>
    </location>
</feature>
<organism evidence="2 3">
    <name type="scientific">Parendozoicomonas haliclonae</name>
    <dbReference type="NCBI Taxonomy" id="1960125"/>
    <lineage>
        <taxon>Bacteria</taxon>
        <taxon>Pseudomonadati</taxon>
        <taxon>Pseudomonadota</taxon>
        <taxon>Gammaproteobacteria</taxon>
        <taxon>Oceanospirillales</taxon>
        <taxon>Endozoicomonadaceae</taxon>
        <taxon>Parendozoicomonas</taxon>
    </lineage>
</organism>
<dbReference type="Proteomes" id="UP000196573">
    <property type="component" value="Unassembled WGS sequence"/>
</dbReference>
<protein>
    <submittedName>
        <fullName evidence="2">Uncharacterized protein</fullName>
    </submittedName>
</protein>
<sequence>MSGEHFTLTISQSTSDSGDFAIHFNEQGKPREKMLIQLQFVDKNIFDDTFMDEVVAIVARKLARKIIDQKGNLKPAKSRAAYERDAKKVVKDMLEKIRKQS</sequence>